<proteinExistence type="predicted"/>
<reference evidence="2 3" key="1">
    <citation type="journal article" date="2011" name="PLoS Pathog.">
        <title>Endophytic Life Strategies Decoded by Genome and Transcriptome Analyses of the Mutualistic Root Symbiont Piriformospora indica.</title>
        <authorList>
            <person name="Zuccaro A."/>
            <person name="Lahrmann U."/>
            <person name="Guldener U."/>
            <person name="Langen G."/>
            <person name="Pfiffi S."/>
            <person name="Biedenkopf D."/>
            <person name="Wong P."/>
            <person name="Samans B."/>
            <person name="Grimm C."/>
            <person name="Basiewicz M."/>
            <person name="Murat C."/>
            <person name="Martin F."/>
            <person name="Kogel K.H."/>
        </authorList>
    </citation>
    <scope>NUCLEOTIDE SEQUENCE [LARGE SCALE GENOMIC DNA]</scope>
    <source>
        <strain evidence="2 3">DSM 11827</strain>
    </source>
</reference>
<dbReference type="OrthoDB" id="3235280at2759"/>
<comment type="caution">
    <text evidence="2">The sequence shown here is derived from an EMBL/GenBank/DDBJ whole genome shotgun (WGS) entry which is preliminary data.</text>
</comment>
<dbReference type="Proteomes" id="UP000007148">
    <property type="component" value="Unassembled WGS sequence"/>
</dbReference>
<organism evidence="2 3">
    <name type="scientific">Serendipita indica (strain DSM 11827)</name>
    <name type="common">Root endophyte fungus</name>
    <name type="synonym">Piriformospora indica</name>
    <dbReference type="NCBI Taxonomy" id="1109443"/>
    <lineage>
        <taxon>Eukaryota</taxon>
        <taxon>Fungi</taxon>
        <taxon>Dikarya</taxon>
        <taxon>Basidiomycota</taxon>
        <taxon>Agaricomycotina</taxon>
        <taxon>Agaricomycetes</taxon>
        <taxon>Sebacinales</taxon>
        <taxon>Serendipitaceae</taxon>
        <taxon>Serendipita</taxon>
    </lineage>
</organism>
<evidence type="ECO:0000313" key="2">
    <source>
        <dbReference type="EMBL" id="CCA70628.1"/>
    </source>
</evidence>
<accession>G4TH35</accession>
<evidence type="ECO:0000313" key="3">
    <source>
        <dbReference type="Proteomes" id="UP000007148"/>
    </source>
</evidence>
<gene>
    <name evidence="2" type="ORF">PIIN_04565</name>
</gene>
<dbReference type="EMBL" id="CAFZ01000089">
    <property type="protein sequence ID" value="CCA70628.1"/>
    <property type="molecule type" value="Genomic_DNA"/>
</dbReference>
<feature type="compositionally biased region" description="Basic and acidic residues" evidence="1">
    <location>
        <begin position="39"/>
        <end position="50"/>
    </location>
</feature>
<sequence length="75" mass="8938">MIFPMSQKQPFHGVHNAPVDPLTMYSQQLHDYTRQQWLEARRQAERESASKSHQQMNEKKRRHRRSPSGQQTNGH</sequence>
<dbReference type="InParanoid" id="G4TH35"/>
<feature type="region of interest" description="Disordered" evidence="1">
    <location>
        <begin position="36"/>
        <end position="75"/>
    </location>
</feature>
<dbReference type="HOGENOM" id="CLU_2671959_0_0_1"/>
<evidence type="ECO:0000256" key="1">
    <source>
        <dbReference type="SAM" id="MobiDB-lite"/>
    </source>
</evidence>
<protein>
    <submittedName>
        <fullName evidence="2">Uncharacterized protein</fullName>
    </submittedName>
</protein>
<keyword evidence="3" id="KW-1185">Reference proteome</keyword>
<dbReference type="AlphaFoldDB" id="G4TH35"/>
<name>G4TH35_SERID</name>